<dbReference type="OrthoDB" id="5965380at2759"/>
<proteinExistence type="predicted"/>
<dbReference type="InParanoid" id="A0A6P8HMZ2"/>
<reference evidence="3" key="1">
    <citation type="submission" date="2025-08" db="UniProtKB">
        <authorList>
            <consortium name="RefSeq"/>
        </authorList>
    </citation>
    <scope>IDENTIFICATION</scope>
    <source>
        <tissue evidence="3">Tentacle</tissue>
    </source>
</reference>
<dbReference type="RefSeq" id="XP_031554017.1">
    <property type="nucleotide sequence ID" value="XM_031698157.1"/>
</dbReference>
<protein>
    <submittedName>
        <fullName evidence="3">Uncharacterized protein LOC116291033</fullName>
    </submittedName>
</protein>
<sequence length="204" mass="23654">MNAHPSRQPLIRISKTGEMRLRNKIGDAILKDNAHEERALDSQLVFIKKHQTRQDKYLTYRQIDFACKQVAASEERPKTISTDLARNYSVLPQIQSMNLKNSFSRERPCTMTTKRSNLDLERSQNSGDFKPQRTGKESWEKAMALIRLSLQNRRTHDAPRQQNPTFFTQQMQLEKRKEGKGKKVKEKMDGTSKTLPPLPQSRDG</sequence>
<keyword evidence="2" id="KW-1185">Reference proteome</keyword>
<dbReference type="Proteomes" id="UP000515163">
    <property type="component" value="Unplaced"/>
</dbReference>
<evidence type="ECO:0000313" key="3">
    <source>
        <dbReference type="RefSeq" id="XP_031554017.1"/>
    </source>
</evidence>
<feature type="region of interest" description="Disordered" evidence="1">
    <location>
        <begin position="152"/>
        <end position="204"/>
    </location>
</feature>
<evidence type="ECO:0000313" key="2">
    <source>
        <dbReference type="Proteomes" id="UP000515163"/>
    </source>
</evidence>
<dbReference type="GeneID" id="116291033"/>
<gene>
    <name evidence="3" type="primary">LOC116291033</name>
</gene>
<accession>A0A6P8HMZ2</accession>
<organism evidence="2 3">
    <name type="scientific">Actinia tenebrosa</name>
    <name type="common">Australian red waratah sea anemone</name>
    <dbReference type="NCBI Taxonomy" id="6105"/>
    <lineage>
        <taxon>Eukaryota</taxon>
        <taxon>Metazoa</taxon>
        <taxon>Cnidaria</taxon>
        <taxon>Anthozoa</taxon>
        <taxon>Hexacorallia</taxon>
        <taxon>Actiniaria</taxon>
        <taxon>Actiniidae</taxon>
        <taxon>Actinia</taxon>
    </lineage>
</organism>
<name>A0A6P8HMZ2_ACTTE</name>
<feature type="compositionally biased region" description="Polar residues" evidence="1">
    <location>
        <begin position="160"/>
        <end position="172"/>
    </location>
</feature>
<evidence type="ECO:0000256" key="1">
    <source>
        <dbReference type="SAM" id="MobiDB-lite"/>
    </source>
</evidence>
<dbReference type="AlphaFoldDB" id="A0A6P8HMZ2"/>
<dbReference type="KEGG" id="aten:116291033"/>
<feature type="region of interest" description="Disordered" evidence="1">
    <location>
        <begin position="113"/>
        <end position="137"/>
    </location>
</feature>